<dbReference type="InterPro" id="IPR017244">
    <property type="entry name" value="23SrRNA_methyltr_KL"/>
</dbReference>
<organism evidence="9 10">
    <name type="scientific">Thalassotalea mangrovi</name>
    <dbReference type="NCBI Taxonomy" id="2572245"/>
    <lineage>
        <taxon>Bacteria</taxon>
        <taxon>Pseudomonadati</taxon>
        <taxon>Pseudomonadota</taxon>
        <taxon>Gammaproteobacteria</taxon>
        <taxon>Alteromonadales</taxon>
        <taxon>Colwelliaceae</taxon>
        <taxon>Thalassotalea</taxon>
    </lineage>
</organism>
<dbReference type="GO" id="GO:0003723">
    <property type="term" value="F:RNA binding"/>
    <property type="evidence" value="ECO:0007669"/>
    <property type="project" value="UniProtKB-UniRule"/>
</dbReference>
<gene>
    <name evidence="9" type="primary">rlmKL</name>
    <name evidence="6" type="synonym">rlmL</name>
    <name evidence="9" type="ORF">E8M12_10675</name>
</gene>
<dbReference type="GO" id="GO:0070043">
    <property type="term" value="F:rRNA (guanine-N7-)-methyltransferase activity"/>
    <property type="evidence" value="ECO:0007669"/>
    <property type="project" value="UniProtKB-UniRule"/>
</dbReference>
<dbReference type="Gene3D" id="3.30.2130.30">
    <property type="match status" value="1"/>
</dbReference>
<name>A0A4U1B3X5_9GAMM</name>
<dbReference type="EC" id="2.1.1.264" evidence="6"/>
<evidence type="ECO:0000256" key="3">
    <source>
        <dbReference type="ARBA" id="ARBA00022603"/>
    </source>
</evidence>
<protein>
    <recommendedName>
        <fullName evidence="6">Ribosomal RNA large subunit methyltransferase K/L</fullName>
    </recommendedName>
    <domain>
        <recommendedName>
            <fullName evidence="6">23S rRNA m2G2445 methyltransferase</fullName>
            <ecNumber evidence="6">2.1.1.173</ecNumber>
        </recommendedName>
        <alternativeName>
            <fullName evidence="6">rRNA (guanine-N(2)-)-methyltransferase RlmL</fullName>
        </alternativeName>
    </domain>
    <domain>
        <recommendedName>
            <fullName evidence="6">23S rRNA m7G2069 methyltransferase</fullName>
            <ecNumber evidence="6">2.1.1.264</ecNumber>
        </recommendedName>
        <alternativeName>
            <fullName evidence="6">rRNA (guanine-N(7)-)-methyltransferase RlmK</fullName>
        </alternativeName>
    </domain>
</protein>
<evidence type="ECO:0000313" key="9">
    <source>
        <dbReference type="EMBL" id="TKB44756.1"/>
    </source>
</evidence>
<dbReference type="Pfam" id="PF10672">
    <property type="entry name" value="Methyltrans_SAM"/>
    <property type="match status" value="1"/>
</dbReference>
<dbReference type="InterPro" id="IPR000241">
    <property type="entry name" value="RlmKL-like_Mtase"/>
</dbReference>
<feature type="domain" description="THUMP" evidence="8">
    <location>
        <begin position="43"/>
        <end position="155"/>
    </location>
</feature>
<comment type="catalytic activity">
    <reaction evidence="6">
        <text>guanosine(2445) in 23S rRNA + S-adenosyl-L-methionine = N(2)-methylguanosine(2445) in 23S rRNA + S-adenosyl-L-homocysteine + H(+)</text>
        <dbReference type="Rhea" id="RHEA:42740"/>
        <dbReference type="Rhea" id="RHEA-COMP:10215"/>
        <dbReference type="Rhea" id="RHEA-COMP:10216"/>
        <dbReference type="ChEBI" id="CHEBI:15378"/>
        <dbReference type="ChEBI" id="CHEBI:57856"/>
        <dbReference type="ChEBI" id="CHEBI:59789"/>
        <dbReference type="ChEBI" id="CHEBI:74269"/>
        <dbReference type="ChEBI" id="CHEBI:74481"/>
        <dbReference type="EC" id="2.1.1.173"/>
    </reaction>
</comment>
<evidence type="ECO:0000256" key="1">
    <source>
        <dbReference type="ARBA" id="ARBA00022490"/>
    </source>
</evidence>
<keyword evidence="1 6" id="KW-0963">Cytoplasm</keyword>
<dbReference type="Gene3D" id="3.30.750.80">
    <property type="entry name" value="RNA methyltransferase domain (HRMD) like"/>
    <property type="match status" value="1"/>
</dbReference>
<dbReference type="OrthoDB" id="9809404at2"/>
<dbReference type="RefSeq" id="WP_136736136.1">
    <property type="nucleotide sequence ID" value="NZ_SWDB01000026.1"/>
</dbReference>
<keyword evidence="4 6" id="KW-0808">Transferase</keyword>
<reference evidence="9 10" key="1">
    <citation type="submission" date="2019-04" db="EMBL/GenBank/DDBJ databases">
        <title>Thalassotalea guangxiensis sp. nov., isolated from sediment of the coastal wetland.</title>
        <authorList>
            <person name="Zheng S."/>
            <person name="Zhang D."/>
        </authorList>
    </citation>
    <scope>NUCLEOTIDE SEQUENCE [LARGE SCALE GENOMIC DNA]</scope>
    <source>
        <strain evidence="9 10">ZS-4</strain>
    </source>
</reference>
<dbReference type="EC" id="2.1.1.173" evidence="6"/>
<comment type="function">
    <text evidence="6">Specifically methylates the guanine in position 2445 (m2G2445) and the guanine in position 2069 (m7G2069) of 23S rRNA.</text>
</comment>
<comment type="similarity">
    <text evidence="6">Belongs to the methyltransferase superfamily. RlmKL family.</text>
</comment>
<evidence type="ECO:0000313" key="10">
    <source>
        <dbReference type="Proteomes" id="UP000307999"/>
    </source>
</evidence>
<dbReference type="PANTHER" id="PTHR47313:SF1">
    <property type="entry name" value="RIBOSOMAL RNA LARGE SUBUNIT METHYLTRANSFERASE K_L"/>
    <property type="match status" value="1"/>
</dbReference>
<evidence type="ECO:0000256" key="5">
    <source>
        <dbReference type="ARBA" id="ARBA00022691"/>
    </source>
</evidence>
<dbReference type="InterPro" id="IPR053943">
    <property type="entry name" value="RlmKL-like_Mtase_CS"/>
</dbReference>
<dbReference type="InterPro" id="IPR029063">
    <property type="entry name" value="SAM-dependent_MTases_sf"/>
</dbReference>
<dbReference type="CDD" id="cd11715">
    <property type="entry name" value="THUMP_AdoMetMT"/>
    <property type="match status" value="1"/>
</dbReference>
<evidence type="ECO:0000259" key="8">
    <source>
        <dbReference type="PROSITE" id="PS51165"/>
    </source>
</evidence>
<dbReference type="Pfam" id="PF01170">
    <property type="entry name" value="UPF0020"/>
    <property type="match status" value="1"/>
</dbReference>
<comment type="subcellular location">
    <subcellularLocation>
        <location evidence="6">Cytoplasm</location>
    </subcellularLocation>
</comment>
<keyword evidence="2 6" id="KW-0698">rRNA processing</keyword>
<dbReference type="SUPFAM" id="SSF53335">
    <property type="entry name" value="S-adenosyl-L-methionine-dependent methyltransferases"/>
    <property type="match status" value="2"/>
</dbReference>
<sequence>MQNFLALTSFGIEPLLAEEISQLGGQQVVQKPEGVYFQTDLKNAYHIVLKTRLASRVLLRLTEPVNVNSKDDLFNAAMDINWPEHFNSDALFAVDFVGKNKAIRDSQFGGLTVKDAIVDKFREAGFERPNVEKTQPDIRIQARLLKNQIHFYLDFSGRSLFNRGYRQSTGAAPMKENLAAALIIRSGWLNDTNRPLIDPMCGSGTLLLEAVAMAADLAPGVNRESWGFEHWKSHDQALWQSTLEQELQLNEQKLSALTIKVYGFDMDERVLKTAKTNARNAELSDFIEFKVAQAEELQNPFKASGQIIFNPPYGERIGSLPELVATFTKLGQRLKQDFINWQMAIITGNPETLKLLKLASHKRYKFKNGPLDCVFALYDISEEQAERGAGQNIDTSQPSAFANRLKKNIKGMKGWLKQNDVNCYRIYDADIPEYNVAVDVYDDHLVIQEYAAPKNIEESKTSARLQEVIFWAPQILGVAPDKVSLKTREKKKGKSQYQSLSKTDRSMVVHEYEAKLKVNLWDYLDTGLFLDHRKTRQIVAKKAKGKTLLNLFAYTGSVSLQAALNGASEVTTVDMSHTYLDWAQDNFELNGLRSHKYQFVQSDCLQWLENNTQTYDLVFIDPPTFSNSKRMDKTFDVQRDHVDLLRLGMKAVAEGGELIFTNNKRHFKMDFEALEELGFSAREITEQTRDMDFKRNKHIHNSWIITRD</sequence>
<proteinExistence type="inferred from homology"/>
<accession>A0A4U1B3X5</accession>
<keyword evidence="5 6" id="KW-0949">S-adenosyl-L-methionine</keyword>
<dbReference type="PROSITE" id="PS51165">
    <property type="entry name" value="THUMP"/>
    <property type="match status" value="1"/>
</dbReference>
<dbReference type="PANTHER" id="PTHR47313">
    <property type="entry name" value="RIBOSOMAL RNA LARGE SUBUNIT METHYLTRANSFERASE K/L"/>
    <property type="match status" value="1"/>
</dbReference>
<dbReference type="GO" id="GO:0052915">
    <property type="term" value="F:23S rRNA (guanine(2445)-N(2))-methyltransferase activity"/>
    <property type="evidence" value="ECO:0007669"/>
    <property type="project" value="UniProtKB-UniRule"/>
</dbReference>
<evidence type="ECO:0000256" key="7">
    <source>
        <dbReference type="PROSITE-ProRule" id="PRU00529"/>
    </source>
</evidence>
<comment type="catalytic activity">
    <reaction evidence="6">
        <text>guanosine(2069) in 23S rRNA + S-adenosyl-L-methionine = N(2)-methylguanosine(2069) in 23S rRNA + S-adenosyl-L-homocysteine + H(+)</text>
        <dbReference type="Rhea" id="RHEA:43772"/>
        <dbReference type="Rhea" id="RHEA-COMP:10688"/>
        <dbReference type="Rhea" id="RHEA-COMP:10689"/>
        <dbReference type="ChEBI" id="CHEBI:15378"/>
        <dbReference type="ChEBI" id="CHEBI:57856"/>
        <dbReference type="ChEBI" id="CHEBI:59789"/>
        <dbReference type="ChEBI" id="CHEBI:74269"/>
        <dbReference type="ChEBI" id="CHEBI:74481"/>
        <dbReference type="EC" id="2.1.1.264"/>
    </reaction>
</comment>
<dbReference type="Proteomes" id="UP000307999">
    <property type="component" value="Unassembled WGS sequence"/>
</dbReference>
<dbReference type="GO" id="GO:0005737">
    <property type="term" value="C:cytoplasm"/>
    <property type="evidence" value="ECO:0007669"/>
    <property type="project" value="UniProtKB-SubCell"/>
</dbReference>
<dbReference type="Gene3D" id="3.40.50.150">
    <property type="entry name" value="Vaccinia Virus protein VP39"/>
    <property type="match status" value="2"/>
</dbReference>
<comment type="caution">
    <text evidence="9">The sequence shown here is derived from an EMBL/GenBank/DDBJ whole genome shotgun (WGS) entry which is preliminary data.</text>
</comment>
<evidence type="ECO:0000256" key="2">
    <source>
        <dbReference type="ARBA" id="ARBA00022552"/>
    </source>
</evidence>
<dbReference type="InterPro" id="IPR004114">
    <property type="entry name" value="THUMP_dom"/>
</dbReference>
<dbReference type="PROSITE" id="PS01261">
    <property type="entry name" value="UPF0020"/>
    <property type="match status" value="1"/>
</dbReference>
<dbReference type="Pfam" id="PF02926">
    <property type="entry name" value="THUMP"/>
    <property type="match status" value="1"/>
</dbReference>
<dbReference type="NCBIfam" id="NF008748">
    <property type="entry name" value="PRK11783.1"/>
    <property type="match status" value="1"/>
</dbReference>
<dbReference type="Pfam" id="PF22020">
    <property type="entry name" value="RlmL_1st"/>
    <property type="match status" value="1"/>
</dbReference>
<keyword evidence="10" id="KW-1185">Reference proteome</keyword>
<dbReference type="HAMAP" id="MF_01858">
    <property type="entry name" value="23SrRNA_methyltr_KL"/>
    <property type="match status" value="1"/>
</dbReference>
<dbReference type="PIRSF" id="PIRSF037618">
    <property type="entry name" value="RNA_Mtase_bacteria_prd"/>
    <property type="match status" value="1"/>
</dbReference>
<keyword evidence="7" id="KW-0694">RNA-binding</keyword>
<dbReference type="InterPro" id="IPR019614">
    <property type="entry name" value="SAM-dep_methyl-trfase"/>
</dbReference>
<keyword evidence="3 6" id="KW-0489">Methyltransferase</keyword>
<evidence type="ECO:0000256" key="4">
    <source>
        <dbReference type="ARBA" id="ARBA00022679"/>
    </source>
</evidence>
<evidence type="ECO:0000256" key="6">
    <source>
        <dbReference type="HAMAP-Rule" id="MF_01858"/>
    </source>
</evidence>
<dbReference type="AlphaFoldDB" id="A0A4U1B3X5"/>
<dbReference type="CDD" id="cd02440">
    <property type="entry name" value="AdoMet_MTases"/>
    <property type="match status" value="2"/>
</dbReference>
<dbReference type="EMBL" id="SWDB01000026">
    <property type="protein sequence ID" value="TKB44756.1"/>
    <property type="molecule type" value="Genomic_DNA"/>
</dbReference>
<dbReference type="SMART" id="SM00981">
    <property type="entry name" value="THUMP"/>
    <property type="match status" value="1"/>
</dbReference>
<dbReference type="InterPro" id="IPR054170">
    <property type="entry name" value="RlmL_1st"/>
</dbReference>